<organism evidence="4 5">
    <name type="scientific">Mycobacterium colombiense</name>
    <dbReference type="NCBI Taxonomy" id="339268"/>
    <lineage>
        <taxon>Bacteria</taxon>
        <taxon>Bacillati</taxon>
        <taxon>Actinomycetota</taxon>
        <taxon>Actinomycetes</taxon>
        <taxon>Mycobacteriales</taxon>
        <taxon>Mycobacteriaceae</taxon>
        <taxon>Mycobacterium</taxon>
        <taxon>Mycobacterium avium complex (MAC)</taxon>
    </lineage>
</organism>
<dbReference type="SUPFAM" id="SSF46689">
    <property type="entry name" value="Homeodomain-like"/>
    <property type="match status" value="1"/>
</dbReference>
<dbReference type="AlphaFoldDB" id="A0A329KNV8"/>
<evidence type="ECO:0000259" key="3">
    <source>
        <dbReference type="PROSITE" id="PS50977"/>
    </source>
</evidence>
<dbReference type="InterPro" id="IPR009057">
    <property type="entry name" value="Homeodomain-like_sf"/>
</dbReference>
<evidence type="ECO:0000256" key="2">
    <source>
        <dbReference type="PROSITE-ProRule" id="PRU00335"/>
    </source>
</evidence>
<dbReference type="PROSITE" id="PS50977">
    <property type="entry name" value="HTH_TETR_2"/>
    <property type="match status" value="1"/>
</dbReference>
<dbReference type="PANTHER" id="PTHR30055:SF241">
    <property type="entry name" value="TRANSCRIPTIONAL REGULATORY PROTEIN"/>
    <property type="match status" value="1"/>
</dbReference>
<dbReference type="GO" id="GO:0000976">
    <property type="term" value="F:transcription cis-regulatory region binding"/>
    <property type="evidence" value="ECO:0007669"/>
    <property type="project" value="TreeGrafter"/>
</dbReference>
<dbReference type="PRINTS" id="PR00455">
    <property type="entry name" value="HTHTETR"/>
</dbReference>
<dbReference type="Proteomes" id="UP000250347">
    <property type="component" value="Unassembled WGS sequence"/>
</dbReference>
<feature type="domain" description="HTH tetR-type" evidence="3">
    <location>
        <begin position="121"/>
        <end position="181"/>
    </location>
</feature>
<gene>
    <name evidence="4" type="ORF">DQP58_08055</name>
</gene>
<evidence type="ECO:0000256" key="1">
    <source>
        <dbReference type="ARBA" id="ARBA00023125"/>
    </source>
</evidence>
<dbReference type="Gene3D" id="1.10.357.10">
    <property type="entry name" value="Tetracycline Repressor, domain 2"/>
    <property type="match status" value="1"/>
</dbReference>
<reference evidence="4 5" key="1">
    <citation type="submission" date="2018-06" db="EMBL/GenBank/DDBJ databases">
        <title>NTM in soil in Japan.</title>
        <authorList>
            <person name="Ohya K."/>
        </authorList>
    </citation>
    <scope>NUCLEOTIDE SEQUENCE [LARGE SCALE GENOMIC DNA]</scope>
    <source>
        <strain evidence="4 5">GF76</strain>
    </source>
</reference>
<dbReference type="InterPro" id="IPR001647">
    <property type="entry name" value="HTH_TetR"/>
</dbReference>
<dbReference type="Pfam" id="PF00440">
    <property type="entry name" value="TetR_N"/>
    <property type="match status" value="1"/>
</dbReference>
<dbReference type="InterPro" id="IPR050109">
    <property type="entry name" value="HTH-type_TetR-like_transc_reg"/>
</dbReference>
<comment type="caution">
    <text evidence="4">The sequence shown here is derived from an EMBL/GenBank/DDBJ whole genome shotgun (WGS) entry which is preliminary data.</text>
</comment>
<evidence type="ECO:0000313" key="5">
    <source>
        <dbReference type="Proteomes" id="UP000250347"/>
    </source>
</evidence>
<proteinExistence type="predicted"/>
<name>A0A329KNV8_9MYCO</name>
<accession>A0A329KNV8</accession>
<protein>
    <recommendedName>
        <fullName evidence="3">HTH tetR-type domain-containing protein</fullName>
    </recommendedName>
</protein>
<dbReference type="PANTHER" id="PTHR30055">
    <property type="entry name" value="HTH-TYPE TRANSCRIPTIONAL REGULATOR RUTR"/>
    <property type="match status" value="1"/>
</dbReference>
<feature type="DNA-binding region" description="H-T-H motif" evidence="2">
    <location>
        <begin position="144"/>
        <end position="163"/>
    </location>
</feature>
<dbReference type="GO" id="GO:0003700">
    <property type="term" value="F:DNA-binding transcription factor activity"/>
    <property type="evidence" value="ECO:0007669"/>
    <property type="project" value="TreeGrafter"/>
</dbReference>
<sequence>MPAAADERLRSLNPLASARDAGESRIAIVGHAPPAKELSSGMVARSVWWTARDTAPATPYEISTRSPSGNQRTYMHKSIQIQCCISMRSCHSCVKFPVRCNVCGQRKEEAVARLTRAEQRALTRQRLIDAAGRVFSRVGFEAAPIDVIAEEAGFSRGAFYSNFESKDQVFVELLRHHLDAEIDTLSRALDRIEHATDLAPAIEHRYQVLGDDGSWCLLSTEFQLYAMRGGVKAAEFAAIYESYRQRLGRLIAAHFDRLGIESELTPYEFGVSQIALSHGLALQRAANSTLASSLPARALATFVRGAIAGTAEGNADIVVTPS</sequence>
<keyword evidence="1 2" id="KW-0238">DNA-binding</keyword>
<dbReference type="EMBL" id="QMEU01000015">
    <property type="protein sequence ID" value="RAU97458.1"/>
    <property type="molecule type" value="Genomic_DNA"/>
</dbReference>
<evidence type="ECO:0000313" key="4">
    <source>
        <dbReference type="EMBL" id="RAU97458.1"/>
    </source>
</evidence>